<evidence type="ECO:0000256" key="7">
    <source>
        <dbReference type="ARBA" id="ARBA00023136"/>
    </source>
</evidence>
<feature type="domain" description="Glycosyltransferase 2-like" evidence="9">
    <location>
        <begin position="38"/>
        <end position="208"/>
    </location>
</feature>
<dbReference type="InterPro" id="IPR039528">
    <property type="entry name" value="DPM1-like"/>
</dbReference>
<dbReference type="GO" id="GO:0035269">
    <property type="term" value="P:protein O-linked glycosylation via mannose"/>
    <property type="evidence" value="ECO:0007669"/>
    <property type="project" value="TreeGrafter"/>
</dbReference>
<dbReference type="EMBL" id="AY735112">
    <property type="protein sequence ID" value="AAU34198.1"/>
    <property type="molecule type" value="Genomic_DNA"/>
</dbReference>
<evidence type="ECO:0000256" key="3">
    <source>
        <dbReference type="ARBA" id="ARBA00022676"/>
    </source>
</evidence>
<dbReference type="Pfam" id="PF00535">
    <property type="entry name" value="Glycos_transf_2"/>
    <property type="match status" value="1"/>
</dbReference>
<organism evidence="11">
    <name type="scientific">Streptomyces hygroscopicus</name>
    <dbReference type="NCBI Taxonomy" id="1912"/>
    <lineage>
        <taxon>Bacteria</taxon>
        <taxon>Bacillati</taxon>
        <taxon>Actinomycetota</taxon>
        <taxon>Actinomycetes</taxon>
        <taxon>Kitasatosporales</taxon>
        <taxon>Streptomycetaceae</taxon>
        <taxon>Streptomyces</taxon>
        <taxon>Streptomyces violaceusniger group</taxon>
    </lineage>
</organism>
<feature type="transmembrane region" description="Helical" evidence="8">
    <location>
        <begin position="348"/>
        <end position="370"/>
    </location>
</feature>
<keyword evidence="4" id="KW-0808">Transferase</keyword>
<dbReference type="InterPro" id="IPR001173">
    <property type="entry name" value="Glyco_trans_2-like"/>
</dbReference>
<dbReference type="SUPFAM" id="SSF53448">
    <property type="entry name" value="Nucleotide-diphospho-sugar transferases"/>
    <property type="match status" value="1"/>
</dbReference>
<dbReference type="GO" id="GO:0004582">
    <property type="term" value="F:dolichyl-phosphate beta-D-mannosyltransferase activity"/>
    <property type="evidence" value="ECO:0007669"/>
    <property type="project" value="InterPro"/>
</dbReference>
<feature type="transmembrane region" description="Helical" evidence="8">
    <location>
        <begin position="382"/>
        <end position="401"/>
    </location>
</feature>
<comment type="similarity">
    <text evidence="2">Belongs to the glycosyltransferase 2 family.</text>
</comment>
<evidence type="ECO:0000259" key="10">
    <source>
        <dbReference type="Pfam" id="PF04138"/>
    </source>
</evidence>
<feature type="transmembrane region" description="Helical" evidence="8">
    <location>
        <begin position="317"/>
        <end position="336"/>
    </location>
</feature>
<feature type="transmembrane region" description="Helical" evidence="8">
    <location>
        <begin position="284"/>
        <end position="305"/>
    </location>
</feature>
<dbReference type="PANTHER" id="PTHR43398">
    <property type="entry name" value="DOLICHOL-PHOSPHATE MANNOSYLTRANSFERASE SUBUNIT 1"/>
    <property type="match status" value="1"/>
</dbReference>
<dbReference type="Pfam" id="PF04138">
    <property type="entry name" value="GtrA_DPMS_TM"/>
    <property type="match status" value="1"/>
</dbReference>
<keyword evidence="3" id="KW-0328">Glycosyltransferase</keyword>
<evidence type="ECO:0000256" key="6">
    <source>
        <dbReference type="ARBA" id="ARBA00022989"/>
    </source>
</evidence>
<evidence type="ECO:0000313" key="11">
    <source>
        <dbReference type="EMBL" id="AAU34198.1"/>
    </source>
</evidence>
<dbReference type="PANTHER" id="PTHR43398:SF1">
    <property type="entry name" value="DOLICHOL-PHOSPHATE MANNOSYLTRANSFERASE SUBUNIT 1"/>
    <property type="match status" value="1"/>
</dbReference>
<evidence type="ECO:0000256" key="2">
    <source>
        <dbReference type="ARBA" id="ARBA00006739"/>
    </source>
</evidence>
<dbReference type="GO" id="GO:0016020">
    <property type="term" value="C:membrane"/>
    <property type="evidence" value="ECO:0007669"/>
    <property type="project" value="UniProtKB-SubCell"/>
</dbReference>
<gene>
    <name evidence="11" type="primary">mppG</name>
</gene>
<dbReference type="AlphaFoldDB" id="Q643D1"/>
<dbReference type="CAZy" id="GT2">
    <property type="family name" value="Glycosyltransferase Family 2"/>
</dbReference>
<keyword evidence="6 8" id="KW-1133">Transmembrane helix</keyword>
<evidence type="ECO:0000256" key="1">
    <source>
        <dbReference type="ARBA" id="ARBA00004141"/>
    </source>
</evidence>
<feature type="domain" description="GtrA/DPMS transmembrane" evidence="10">
    <location>
        <begin position="286"/>
        <end position="399"/>
    </location>
</feature>
<proteinExistence type="inferred from homology"/>
<comment type="subcellular location">
    <subcellularLocation>
        <location evidence="1">Membrane</location>
        <topology evidence="1">Multi-pass membrane protein</topology>
    </subcellularLocation>
</comment>
<evidence type="ECO:0000259" key="9">
    <source>
        <dbReference type="Pfam" id="PF00535"/>
    </source>
</evidence>
<name>Q643D1_STRHY</name>
<dbReference type="InterPro" id="IPR029044">
    <property type="entry name" value="Nucleotide-diphossugar_trans"/>
</dbReference>
<keyword evidence="7 8" id="KW-0472">Membrane</keyword>
<protein>
    <submittedName>
        <fullName evidence="11">Polyprenyl mannose synthase MppG</fullName>
    </submittedName>
</protein>
<evidence type="ECO:0000256" key="5">
    <source>
        <dbReference type="ARBA" id="ARBA00022692"/>
    </source>
</evidence>
<evidence type="ECO:0000256" key="8">
    <source>
        <dbReference type="SAM" id="Phobius"/>
    </source>
</evidence>
<dbReference type="GO" id="GO:0006506">
    <property type="term" value="P:GPI anchor biosynthetic process"/>
    <property type="evidence" value="ECO:0007669"/>
    <property type="project" value="TreeGrafter"/>
</dbReference>
<keyword evidence="5 8" id="KW-0812">Transmembrane</keyword>
<accession>Q643D1</accession>
<dbReference type="GO" id="GO:0000271">
    <property type="term" value="P:polysaccharide biosynthetic process"/>
    <property type="evidence" value="ECO:0007669"/>
    <property type="project" value="InterPro"/>
</dbReference>
<dbReference type="InterPro" id="IPR007267">
    <property type="entry name" value="GtrA_DPMS_TM"/>
</dbReference>
<dbReference type="Gene3D" id="3.90.550.10">
    <property type="entry name" value="Spore Coat Polysaccharide Biosynthesis Protein SpsA, Chain A"/>
    <property type="match status" value="1"/>
</dbReference>
<dbReference type="GO" id="GO:0006488">
    <property type="term" value="P:dolichol-linked oligosaccharide biosynthetic process"/>
    <property type="evidence" value="ECO:0007669"/>
    <property type="project" value="TreeGrafter"/>
</dbReference>
<dbReference type="CDD" id="cd06442">
    <property type="entry name" value="DPM1_like"/>
    <property type="match status" value="1"/>
</dbReference>
<reference evidence="11" key="1">
    <citation type="journal article" date="2006" name="Antimicrob. Agents Chemother.">
        <title>Biosynthetic pathway for mannopeptimycins, lipoglycopeptide antibiotics active against drug-resistant gram-positive pathogens.</title>
        <authorList>
            <person name="Magarvey N.A."/>
            <person name="Haltli B."/>
            <person name="He M."/>
            <person name="Greenstein M."/>
            <person name="Hucul J.A."/>
        </authorList>
    </citation>
    <scope>NUCLEOTIDE SEQUENCE</scope>
</reference>
<sequence length="425" mass="44820">MSSGFSWAVVATVVRVSDPSGGTMASDSSSPTPMPAVSLIVPTFNEAANIDELLDGVCAAIPAGLEVEVLFVDDSTDDTPEVIEKAAARCPMPVSVLHREVPEGGLGGAVVAGIARTSAPWIMVMDADLQHPPELLPQLIEAGERAAAELVVASRYAEGGSRGGLAGGYRVAVSGASTALTKSLFPRLLRGVSDPMSGCFAIRREAVDRAVQEGETRQEGGLRPLGYKILLELAVRCRPRGVVEVPYEFGERFAGESKSTVREGLRFLRHLAELRTSDKRARMVAFGLIGVSGFVPNLLALWALTGATTLHYAVAEVLANQLGVLWNFALLDFLVYRSGKPGRGAGRLLGFAALSNADLLARIPLMMLFVEQAGMGPVPATVISLVVVFALRFLLVDTLIYRRKGAAAKRAADAAVTGGQGERAA</sequence>
<evidence type="ECO:0000256" key="4">
    <source>
        <dbReference type="ARBA" id="ARBA00022679"/>
    </source>
</evidence>